<gene>
    <name evidence="3" type="ORF">A1O9_12608</name>
</gene>
<sequence length="262" mass="28990">MPAAKKKPKGTTGPWSSSRILNSTSPVASMDIHTFLVNCISAWDEKYDEAQKRAIIDSLPRPYRKYEFDGSGHLICPVSTGFLLEDPYFKSAIQKFKTNLIDGLYEKGWQNQARTAMQERSEGKFDTYLREKAECEFGSCMGAQQRDDAAVDSHQINPESSDSDGESRLASDLIDQIMTSHVPPAWTSDLPVPHDGPWPLSVNPRHPNLDEDTGAFGQITCSHKNSASRSVSKHEEIIKSCRTARDVSLPSEIAGLEDSAVS</sequence>
<dbReference type="RefSeq" id="XP_013253848.1">
    <property type="nucleotide sequence ID" value="XM_013398394.1"/>
</dbReference>
<reference evidence="3 4" key="1">
    <citation type="submission" date="2013-03" db="EMBL/GenBank/DDBJ databases">
        <title>The Genome Sequence of Exophiala aquamarina CBS 119918.</title>
        <authorList>
            <consortium name="The Broad Institute Genomics Platform"/>
            <person name="Cuomo C."/>
            <person name="de Hoog S."/>
            <person name="Gorbushina A."/>
            <person name="Walker B."/>
            <person name="Young S.K."/>
            <person name="Zeng Q."/>
            <person name="Gargeya S."/>
            <person name="Fitzgerald M."/>
            <person name="Haas B."/>
            <person name="Abouelleil A."/>
            <person name="Allen A.W."/>
            <person name="Alvarado L."/>
            <person name="Arachchi H.M."/>
            <person name="Berlin A.M."/>
            <person name="Chapman S.B."/>
            <person name="Gainer-Dewar J."/>
            <person name="Goldberg J."/>
            <person name="Griggs A."/>
            <person name="Gujja S."/>
            <person name="Hansen M."/>
            <person name="Howarth C."/>
            <person name="Imamovic A."/>
            <person name="Ireland A."/>
            <person name="Larimer J."/>
            <person name="McCowan C."/>
            <person name="Murphy C."/>
            <person name="Pearson M."/>
            <person name="Poon T.W."/>
            <person name="Priest M."/>
            <person name="Roberts A."/>
            <person name="Saif S."/>
            <person name="Shea T."/>
            <person name="Sisk P."/>
            <person name="Sykes S."/>
            <person name="Wortman J."/>
            <person name="Nusbaum C."/>
            <person name="Birren B."/>
        </authorList>
    </citation>
    <scope>NUCLEOTIDE SEQUENCE [LARGE SCALE GENOMIC DNA]</scope>
    <source>
        <strain evidence="3 4">CBS 119918</strain>
    </source>
</reference>
<keyword evidence="4" id="KW-1185">Reference proteome</keyword>
<feature type="region of interest" description="Disordered" evidence="1">
    <location>
        <begin position="146"/>
        <end position="168"/>
    </location>
</feature>
<evidence type="ECO:0000259" key="2">
    <source>
        <dbReference type="Pfam" id="PF13919"/>
    </source>
</evidence>
<dbReference type="VEuPathDB" id="FungiDB:A1O9_12608"/>
<accession>A0A072NW81</accession>
<dbReference type="Proteomes" id="UP000027920">
    <property type="component" value="Unassembled WGS sequence"/>
</dbReference>
<name>A0A072NW81_9EURO</name>
<dbReference type="EMBL" id="AMGV01000025">
    <property type="protein sequence ID" value="KEF51258.1"/>
    <property type="molecule type" value="Genomic_DNA"/>
</dbReference>
<evidence type="ECO:0000256" key="1">
    <source>
        <dbReference type="SAM" id="MobiDB-lite"/>
    </source>
</evidence>
<dbReference type="OrthoDB" id="2289918at2759"/>
<dbReference type="Pfam" id="PF13919">
    <property type="entry name" value="ASXH"/>
    <property type="match status" value="1"/>
</dbReference>
<proteinExistence type="predicted"/>
<dbReference type="HOGENOM" id="CLU_1061860_0_0_1"/>
<organism evidence="3 4">
    <name type="scientific">Exophiala aquamarina CBS 119918</name>
    <dbReference type="NCBI Taxonomy" id="1182545"/>
    <lineage>
        <taxon>Eukaryota</taxon>
        <taxon>Fungi</taxon>
        <taxon>Dikarya</taxon>
        <taxon>Ascomycota</taxon>
        <taxon>Pezizomycotina</taxon>
        <taxon>Eurotiomycetes</taxon>
        <taxon>Chaetothyriomycetidae</taxon>
        <taxon>Chaetothyriales</taxon>
        <taxon>Herpotrichiellaceae</taxon>
        <taxon>Exophiala</taxon>
    </lineage>
</organism>
<dbReference type="InterPro" id="IPR028020">
    <property type="entry name" value="ASX_DEUBAD_dom"/>
</dbReference>
<evidence type="ECO:0000313" key="4">
    <source>
        <dbReference type="Proteomes" id="UP000027920"/>
    </source>
</evidence>
<dbReference type="STRING" id="1182545.A0A072NW81"/>
<dbReference type="GeneID" id="25287502"/>
<protein>
    <recommendedName>
        <fullName evidence="2">ASX DEUBAD domain-containing protein</fullName>
    </recommendedName>
</protein>
<feature type="domain" description="ASX DEUBAD" evidence="2">
    <location>
        <begin position="10"/>
        <end position="138"/>
    </location>
</feature>
<dbReference type="AlphaFoldDB" id="A0A072NW81"/>
<evidence type="ECO:0000313" key="3">
    <source>
        <dbReference type="EMBL" id="KEF51258.1"/>
    </source>
</evidence>
<comment type="caution">
    <text evidence="3">The sequence shown here is derived from an EMBL/GenBank/DDBJ whole genome shotgun (WGS) entry which is preliminary data.</text>
</comment>